<proteinExistence type="predicted"/>
<dbReference type="InterPro" id="IPR017039">
    <property type="entry name" value="Virul_fac_BrkB"/>
</dbReference>
<comment type="subcellular location">
    <subcellularLocation>
        <location evidence="1">Cell membrane</location>
        <topology evidence="1">Multi-pass membrane protein</topology>
    </subcellularLocation>
</comment>
<dbReference type="Pfam" id="PF03631">
    <property type="entry name" value="Virul_fac_BrkB"/>
    <property type="match status" value="1"/>
</dbReference>
<dbReference type="Proteomes" id="UP000886893">
    <property type="component" value="Unassembled WGS sequence"/>
</dbReference>
<dbReference type="EMBL" id="DVKI01000175">
    <property type="protein sequence ID" value="HIT17821.1"/>
    <property type="molecule type" value="Genomic_DNA"/>
</dbReference>
<accession>A0A9D1G8U8</accession>
<gene>
    <name evidence="7" type="ORF">IAD04_05565</name>
</gene>
<feature type="transmembrane region" description="Helical" evidence="6">
    <location>
        <begin position="21"/>
        <end position="45"/>
    </location>
</feature>
<evidence type="ECO:0000313" key="8">
    <source>
        <dbReference type="Proteomes" id="UP000886893"/>
    </source>
</evidence>
<evidence type="ECO:0000256" key="1">
    <source>
        <dbReference type="ARBA" id="ARBA00004651"/>
    </source>
</evidence>
<comment type="caution">
    <text evidence="7">The sequence shown here is derived from an EMBL/GenBank/DDBJ whole genome shotgun (WGS) entry which is preliminary data.</text>
</comment>
<keyword evidence="2" id="KW-1003">Cell membrane</keyword>
<keyword evidence="4 6" id="KW-1133">Transmembrane helix</keyword>
<evidence type="ECO:0000256" key="2">
    <source>
        <dbReference type="ARBA" id="ARBA00022475"/>
    </source>
</evidence>
<feature type="transmembrane region" description="Helical" evidence="6">
    <location>
        <begin position="154"/>
        <end position="177"/>
    </location>
</feature>
<evidence type="ECO:0000256" key="5">
    <source>
        <dbReference type="ARBA" id="ARBA00023136"/>
    </source>
</evidence>
<feature type="transmembrane region" description="Helical" evidence="6">
    <location>
        <begin position="81"/>
        <end position="102"/>
    </location>
</feature>
<feature type="transmembrane region" description="Helical" evidence="6">
    <location>
        <begin position="123"/>
        <end position="148"/>
    </location>
</feature>
<protein>
    <submittedName>
        <fullName evidence="7">YihY/virulence factor BrkB family protein</fullName>
    </submittedName>
</protein>
<name>A0A9D1G8U8_9FIRM</name>
<evidence type="ECO:0000313" key="7">
    <source>
        <dbReference type="EMBL" id="HIT17821.1"/>
    </source>
</evidence>
<feature type="transmembrane region" description="Helical" evidence="6">
    <location>
        <begin position="228"/>
        <end position="251"/>
    </location>
</feature>
<dbReference type="GO" id="GO:0005886">
    <property type="term" value="C:plasma membrane"/>
    <property type="evidence" value="ECO:0007669"/>
    <property type="project" value="UniProtKB-SubCell"/>
</dbReference>
<keyword evidence="3 6" id="KW-0812">Transmembrane</keyword>
<keyword evidence="5 6" id="KW-0472">Membrane</keyword>
<feature type="transmembrane region" description="Helical" evidence="6">
    <location>
        <begin position="189"/>
        <end position="208"/>
    </location>
</feature>
<sequence>MKKIIALYKRYIAPIPLDKCAALSYYSLLALLPGLYILFYCVQLFHISLPGLQNFLNQILPLSSVKQIIDFAIKQTQTSKITAIVVIISSLVILSQGVYVFIKYINNLFSIQETSFLQLRIRAFFIALFLVMTLAFLLIALMFIFPILTNQLPIFIYYFILFLIYVLIHFILVLLLIKFCLLKNIPFSILWKGLLFFSITASLLYLLFSPFIRIFANNYASYGPLAGFASILIFFYVYFVLLFIAVNISAIEYHLKRTDVKLKLTIS</sequence>
<evidence type="ECO:0000256" key="3">
    <source>
        <dbReference type="ARBA" id="ARBA00022692"/>
    </source>
</evidence>
<evidence type="ECO:0000256" key="4">
    <source>
        <dbReference type="ARBA" id="ARBA00022989"/>
    </source>
</evidence>
<evidence type="ECO:0000256" key="6">
    <source>
        <dbReference type="SAM" id="Phobius"/>
    </source>
</evidence>
<dbReference type="AlphaFoldDB" id="A0A9D1G8U8"/>
<organism evidence="7 8">
    <name type="scientific">Candidatus Caccosoma faecigallinarum</name>
    <dbReference type="NCBI Taxonomy" id="2840720"/>
    <lineage>
        <taxon>Bacteria</taxon>
        <taxon>Bacillati</taxon>
        <taxon>Bacillota</taxon>
        <taxon>Bacillota incertae sedis</taxon>
        <taxon>Candidatus Caccosoma</taxon>
    </lineage>
</organism>
<reference evidence="7" key="2">
    <citation type="journal article" date="2021" name="PeerJ">
        <title>Extensive microbial diversity within the chicken gut microbiome revealed by metagenomics and culture.</title>
        <authorList>
            <person name="Gilroy R."/>
            <person name="Ravi A."/>
            <person name="Getino M."/>
            <person name="Pursley I."/>
            <person name="Horton D.L."/>
            <person name="Alikhan N.F."/>
            <person name="Baker D."/>
            <person name="Gharbi K."/>
            <person name="Hall N."/>
            <person name="Watson M."/>
            <person name="Adriaenssens E.M."/>
            <person name="Foster-Nyarko E."/>
            <person name="Jarju S."/>
            <person name="Secka A."/>
            <person name="Antonio M."/>
            <person name="Oren A."/>
            <person name="Chaudhuri R.R."/>
            <person name="La Ragione R."/>
            <person name="Hildebrand F."/>
            <person name="Pallen M.J."/>
        </authorList>
    </citation>
    <scope>NUCLEOTIDE SEQUENCE</scope>
    <source>
        <strain evidence="7">14508</strain>
    </source>
</reference>
<reference evidence="7" key="1">
    <citation type="submission" date="2020-10" db="EMBL/GenBank/DDBJ databases">
        <authorList>
            <person name="Gilroy R."/>
        </authorList>
    </citation>
    <scope>NUCLEOTIDE SEQUENCE</scope>
    <source>
        <strain evidence="7">14508</strain>
    </source>
</reference>